<feature type="transmembrane region" description="Helical" evidence="5">
    <location>
        <begin position="6"/>
        <end position="26"/>
    </location>
</feature>
<comment type="caution">
    <text evidence="6">The sequence shown here is derived from an EMBL/GenBank/DDBJ whole genome shotgun (WGS) entry which is preliminary data.</text>
</comment>
<dbReference type="Proteomes" id="UP000051751">
    <property type="component" value="Unassembled WGS sequence"/>
</dbReference>
<dbReference type="PANTHER" id="PTHR30249:SF0">
    <property type="entry name" value="PLASTIDAL GLYCOLATE_GLYCERATE TRANSLOCATOR 1, CHLOROPLASTIC"/>
    <property type="match status" value="1"/>
</dbReference>
<dbReference type="RefSeq" id="WP_057770693.1">
    <property type="nucleotide sequence ID" value="NZ_JQAT01000006.1"/>
</dbReference>
<dbReference type="PATRIC" id="fig|81857.3.peg.2012"/>
<protein>
    <submittedName>
        <fullName evidence="6">Effector of murein hydrolase</fullName>
    </submittedName>
</protein>
<dbReference type="Pfam" id="PF04172">
    <property type="entry name" value="LrgB"/>
    <property type="match status" value="1"/>
</dbReference>
<keyword evidence="3 5" id="KW-1133">Transmembrane helix</keyword>
<dbReference type="STRING" id="81857.IV38_GL001978"/>
<accession>A0A0R2FGQ2</accession>
<evidence type="ECO:0000313" key="7">
    <source>
        <dbReference type="EMBL" id="KRN30272.1"/>
    </source>
</evidence>
<evidence type="ECO:0000313" key="9">
    <source>
        <dbReference type="Proteomes" id="UP000051751"/>
    </source>
</evidence>
<dbReference type="PANTHER" id="PTHR30249">
    <property type="entry name" value="PUTATIVE SEROTONIN TRANSPORTER"/>
    <property type="match status" value="1"/>
</dbReference>
<dbReference type="AlphaFoldDB" id="A0A0R2FGQ2"/>
<keyword evidence="4 5" id="KW-0472">Membrane</keyword>
<sequence length="241" mass="25902">MSLFANDPIFGLLLSLCVYACSEWLYRKSNRFFLFQPLFFGMLLGIALLYLIAILRSQPVLTLYEAFRPGGNWLFWLATPATMAFAIPLYQRNDVLRKHWRTILSALVVSLLISLIVIYTICLAFGFSKPITGALLVQAATTAIALPVAGAIGGSEAIAAFAVILNSVIIYALGHELIEWFRLEENPLGAGLGFGLAGNAVGATKALEVGEVAGAAGVISFVFGGVLVNLFVPLFAQLVSL</sequence>
<keyword evidence="2 5" id="KW-0812">Transmembrane</keyword>
<dbReference type="EMBL" id="JQAT01000006">
    <property type="protein sequence ID" value="KRN27763.1"/>
    <property type="molecule type" value="Genomic_DNA"/>
</dbReference>
<keyword evidence="6" id="KW-0378">Hydrolase</keyword>
<feature type="transmembrane region" description="Helical" evidence="5">
    <location>
        <begin position="212"/>
        <end position="236"/>
    </location>
</feature>
<evidence type="ECO:0000256" key="3">
    <source>
        <dbReference type="ARBA" id="ARBA00022989"/>
    </source>
</evidence>
<proteinExistence type="predicted"/>
<evidence type="ECO:0000313" key="8">
    <source>
        <dbReference type="Proteomes" id="UP000051645"/>
    </source>
</evidence>
<evidence type="ECO:0000313" key="6">
    <source>
        <dbReference type="EMBL" id="KRN27763.1"/>
    </source>
</evidence>
<feature type="transmembrane region" description="Helical" evidence="5">
    <location>
        <begin position="33"/>
        <end position="53"/>
    </location>
</feature>
<dbReference type="GO" id="GO:0016787">
    <property type="term" value="F:hydrolase activity"/>
    <property type="evidence" value="ECO:0007669"/>
    <property type="project" value="UniProtKB-KW"/>
</dbReference>
<dbReference type="OrthoDB" id="9811701at2"/>
<reference evidence="8 9" key="1">
    <citation type="journal article" date="2015" name="Genome Announc.">
        <title>Expanding the biotechnology potential of lactobacilli through comparative genomics of 213 strains and associated genera.</title>
        <authorList>
            <person name="Sun Z."/>
            <person name="Harris H.M."/>
            <person name="McCann A."/>
            <person name="Guo C."/>
            <person name="Argimon S."/>
            <person name="Zhang W."/>
            <person name="Yang X."/>
            <person name="Jeffery I.B."/>
            <person name="Cooney J.C."/>
            <person name="Kagawa T.F."/>
            <person name="Liu W."/>
            <person name="Song Y."/>
            <person name="Salvetti E."/>
            <person name="Wrobel A."/>
            <person name="Rasinkangas P."/>
            <person name="Parkhill J."/>
            <person name="Rea M.C."/>
            <person name="O'Sullivan O."/>
            <person name="Ritari J."/>
            <person name="Douillard F.P."/>
            <person name="Paul Ross R."/>
            <person name="Yang R."/>
            <person name="Briner A.E."/>
            <person name="Felis G.E."/>
            <person name="de Vos W.M."/>
            <person name="Barrangou R."/>
            <person name="Klaenhammer T.R."/>
            <person name="Caufield P.W."/>
            <person name="Cui Y."/>
            <person name="Zhang H."/>
            <person name="O'Toole P.W."/>
        </authorList>
    </citation>
    <scope>NUCLEOTIDE SEQUENCE [LARGE SCALE GENOMIC DNA]</scope>
    <source>
        <strain evidence="6 9">ATCC BAA-66</strain>
        <strain evidence="7 8">DSM 13344</strain>
    </source>
</reference>
<dbReference type="GO" id="GO:0016020">
    <property type="term" value="C:membrane"/>
    <property type="evidence" value="ECO:0007669"/>
    <property type="project" value="UniProtKB-SubCell"/>
</dbReference>
<dbReference type="Proteomes" id="UP000051645">
    <property type="component" value="Unassembled WGS sequence"/>
</dbReference>
<feature type="transmembrane region" description="Helical" evidence="5">
    <location>
        <begin position="73"/>
        <end position="90"/>
    </location>
</feature>
<name>A0A0R2FGQ2_9LACO</name>
<feature type="transmembrane region" description="Helical" evidence="5">
    <location>
        <begin position="102"/>
        <end position="127"/>
    </location>
</feature>
<organism evidence="6 9">
    <name type="scientific">Lactobacillus selangorensis</name>
    <dbReference type="NCBI Taxonomy" id="81857"/>
    <lineage>
        <taxon>Bacteria</taxon>
        <taxon>Bacillati</taxon>
        <taxon>Bacillota</taxon>
        <taxon>Bacilli</taxon>
        <taxon>Lactobacillales</taxon>
        <taxon>Lactobacillaceae</taxon>
        <taxon>Lactobacillus</taxon>
    </lineage>
</organism>
<dbReference type="EMBL" id="JQAZ01000007">
    <property type="protein sequence ID" value="KRN30272.1"/>
    <property type="molecule type" value="Genomic_DNA"/>
</dbReference>
<evidence type="ECO:0000256" key="4">
    <source>
        <dbReference type="ARBA" id="ARBA00023136"/>
    </source>
</evidence>
<evidence type="ECO:0000256" key="5">
    <source>
        <dbReference type="SAM" id="Phobius"/>
    </source>
</evidence>
<evidence type="ECO:0000256" key="1">
    <source>
        <dbReference type="ARBA" id="ARBA00004141"/>
    </source>
</evidence>
<keyword evidence="8" id="KW-1185">Reference proteome</keyword>
<evidence type="ECO:0000256" key="2">
    <source>
        <dbReference type="ARBA" id="ARBA00022692"/>
    </source>
</evidence>
<dbReference type="InterPro" id="IPR007300">
    <property type="entry name" value="CidB/LrgB"/>
</dbReference>
<feature type="transmembrane region" description="Helical" evidence="5">
    <location>
        <begin position="133"/>
        <end position="152"/>
    </location>
</feature>
<feature type="transmembrane region" description="Helical" evidence="5">
    <location>
        <begin position="157"/>
        <end position="174"/>
    </location>
</feature>
<gene>
    <name evidence="6" type="ORF">IV38_GL001978</name>
    <name evidence="7" type="ORF">IV40_GL001859</name>
</gene>
<comment type="subcellular location">
    <subcellularLocation>
        <location evidence="1">Membrane</location>
        <topology evidence="1">Multi-pass membrane protein</topology>
    </subcellularLocation>
</comment>